<name>A0A8J7SP35_9BACT</name>
<accession>A0A8J7SP35</accession>
<sequence length="90" mass="9679">MPQIPAGKSSYPTSPTCFSECLSCHLKAYLAAEAQGKPYKFVIGDATKDAPDLSASAVLLNDEIKKLAEAQGLTTYPTFQISDIIVEKLK</sequence>
<organism evidence="1 2">
    <name type="scientific">Persicirhabdus sediminis</name>
    <dbReference type="NCBI Taxonomy" id="454144"/>
    <lineage>
        <taxon>Bacteria</taxon>
        <taxon>Pseudomonadati</taxon>
        <taxon>Verrucomicrobiota</taxon>
        <taxon>Verrucomicrobiia</taxon>
        <taxon>Verrucomicrobiales</taxon>
        <taxon>Verrucomicrobiaceae</taxon>
        <taxon>Persicirhabdus</taxon>
    </lineage>
</organism>
<gene>
    <name evidence="1" type="ORF">JIN82_13030</name>
</gene>
<dbReference type="AlphaFoldDB" id="A0A8J7SP35"/>
<comment type="caution">
    <text evidence="1">The sequence shown here is derived from an EMBL/GenBank/DDBJ whole genome shotgun (WGS) entry which is preliminary data.</text>
</comment>
<keyword evidence="2" id="KW-1185">Reference proteome</keyword>
<evidence type="ECO:0000313" key="2">
    <source>
        <dbReference type="Proteomes" id="UP000624703"/>
    </source>
</evidence>
<protein>
    <recommendedName>
        <fullName evidence="3">Thioredoxin domain-containing protein</fullName>
    </recommendedName>
</protein>
<dbReference type="RefSeq" id="WP_200312094.1">
    <property type="nucleotide sequence ID" value="NZ_JAENIM010000043.1"/>
</dbReference>
<reference evidence="1" key="1">
    <citation type="submission" date="2021-01" db="EMBL/GenBank/DDBJ databases">
        <title>Modified the classification status of verrucomicrobia.</title>
        <authorList>
            <person name="Feng X."/>
        </authorList>
    </citation>
    <scope>NUCLEOTIDE SEQUENCE</scope>
    <source>
        <strain evidence="1">_KCTC 22039</strain>
    </source>
</reference>
<dbReference type="Proteomes" id="UP000624703">
    <property type="component" value="Unassembled WGS sequence"/>
</dbReference>
<proteinExistence type="predicted"/>
<evidence type="ECO:0000313" key="1">
    <source>
        <dbReference type="EMBL" id="MBK1792078.1"/>
    </source>
</evidence>
<dbReference type="EMBL" id="JAENIM010000043">
    <property type="protein sequence ID" value="MBK1792078.1"/>
    <property type="molecule type" value="Genomic_DNA"/>
</dbReference>
<evidence type="ECO:0008006" key="3">
    <source>
        <dbReference type="Google" id="ProtNLM"/>
    </source>
</evidence>